<sequence>MKKLLLVCVMLLTVIGMKAEDSAIELLNTTPKNGEKYSVNKADGNVVFTFNRGVTIDKAWIVPAEGNKIAITNSWDSFILQYYYYCGIANQMKQLLSDGIIKAGETFSIELEGIKDKENPSIIFGTDGKVSISLVATRLPATLVSVSKEDGTDLKSYYKPGDEEGIITFTFSEPVTCQSAEIIYGNVEAGTYGHQDVPFTITEEKVLANLQGIHMEPEALNGATAITLQLRTLQAVSDESIVEGNIPNSPGRVGMHYTIKKGASEEIYGGFEGDIDKDDHLSCWISGKITFDAVRFSYNLKNKPTVIDISSDQFTITDDPENEGAITFTVPLQYFTFDAGDVIVELVNANDLAGSSVEINETFSSKGRTAANSTCLGITPTPGTLSAFPQQFTFVFNDAVTVESGTIINGEMEMQLIVGANIIVDNNKVTITNFRGSFIGDVSFKLQVKDSKEAYITYGNTENYVIAEYSIPSNTLVCTSSDPAPGKVTSLHVITLTFTSPDKSIVGGFDPEKKATLTDESGNVVATGTFDYADFAYPMNAILTLDKEITTAGVYTLTIPEAAVYNDRFDDAEEDLGVANGAIYNPEKTIIYSLGEITPTTCTVTPAPGEYKLLPSQYVFTFSRNVTIEMAKMKNDNTDRLGEDILSNVNVDNNIVTITLPEGSTSNYTFLNFMLEAIDITGEAVTLGMAEGYVVVDYTTPVAANTYECTKITPEEGEVSSLKVFTLTFTNSANERATVGGFDTSKEIVLKDSQGSIATTGTIDLTDGDNWAEAIVTLSEEINTDGTYTLIIPEGTVYDDQFDPYADDFGVSFGAIYNPELTFTYQVKTTGIENATIDELTGEVSVYNTQGIFIRKADISVALKDLPKGIYIVNGKKIAVY</sequence>
<proteinExistence type="predicted"/>
<protein>
    <submittedName>
        <fullName evidence="2">Uncharacterized protein</fullName>
    </submittedName>
</protein>
<gene>
    <name evidence="2" type="ORF">H8744_10505</name>
</gene>
<keyword evidence="1" id="KW-0732">Signal</keyword>
<comment type="caution">
    <text evidence="2">The sequence shown here is derived from an EMBL/GenBank/DDBJ whole genome shotgun (WGS) entry which is preliminary data.</text>
</comment>
<evidence type="ECO:0000313" key="3">
    <source>
        <dbReference type="Proteomes" id="UP000651085"/>
    </source>
</evidence>
<name>A0A926F2W4_9BACT</name>
<keyword evidence="3" id="KW-1185">Reference proteome</keyword>
<evidence type="ECO:0000313" key="2">
    <source>
        <dbReference type="EMBL" id="MBC8593666.1"/>
    </source>
</evidence>
<dbReference type="AlphaFoldDB" id="A0A926F2W4"/>
<evidence type="ECO:0000256" key="1">
    <source>
        <dbReference type="SAM" id="SignalP"/>
    </source>
</evidence>
<accession>A0A926F2W4</accession>
<dbReference type="Proteomes" id="UP000651085">
    <property type="component" value="Unassembled WGS sequence"/>
</dbReference>
<dbReference type="EMBL" id="JACRTF010000001">
    <property type="protein sequence ID" value="MBC8593666.1"/>
    <property type="molecule type" value="Genomic_DNA"/>
</dbReference>
<organism evidence="2 3">
    <name type="scientific">Jilunia laotingensis</name>
    <dbReference type="NCBI Taxonomy" id="2763675"/>
    <lineage>
        <taxon>Bacteria</taxon>
        <taxon>Pseudomonadati</taxon>
        <taxon>Bacteroidota</taxon>
        <taxon>Bacteroidia</taxon>
        <taxon>Bacteroidales</taxon>
        <taxon>Bacteroidaceae</taxon>
        <taxon>Jilunia</taxon>
    </lineage>
</organism>
<dbReference type="RefSeq" id="WP_262434773.1">
    <property type="nucleotide sequence ID" value="NZ_JACRTF010000001.1"/>
</dbReference>
<feature type="signal peptide" evidence="1">
    <location>
        <begin position="1"/>
        <end position="19"/>
    </location>
</feature>
<reference evidence="2" key="1">
    <citation type="submission" date="2020-08" db="EMBL/GenBank/DDBJ databases">
        <title>Genome public.</title>
        <authorList>
            <person name="Liu C."/>
            <person name="Sun Q."/>
        </authorList>
    </citation>
    <scope>NUCLEOTIDE SEQUENCE</scope>
    <source>
        <strain evidence="2">N12</strain>
    </source>
</reference>
<feature type="chain" id="PRO_5039521455" evidence="1">
    <location>
        <begin position="20"/>
        <end position="881"/>
    </location>
</feature>